<dbReference type="CDD" id="cd03214">
    <property type="entry name" value="ABC_Iron-Siderophores_B12_Hemin"/>
    <property type="match status" value="1"/>
</dbReference>
<dbReference type="InterPro" id="IPR003439">
    <property type="entry name" value="ABC_transporter-like_ATP-bd"/>
</dbReference>
<dbReference type="Gene3D" id="3.40.50.300">
    <property type="entry name" value="P-loop containing nucleotide triphosphate hydrolases"/>
    <property type="match status" value="1"/>
</dbReference>
<keyword evidence="4" id="KW-1278">Translocase</keyword>
<dbReference type="InterPro" id="IPR003593">
    <property type="entry name" value="AAA+_ATPase"/>
</dbReference>
<dbReference type="EMBL" id="LR134476">
    <property type="protein sequence ID" value="VEI13321.1"/>
    <property type="molecule type" value="Genomic_DNA"/>
</dbReference>
<dbReference type="InterPro" id="IPR027417">
    <property type="entry name" value="P-loop_NTPase"/>
</dbReference>
<dbReference type="SMART" id="SM00382">
    <property type="entry name" value="AAA"/>
    <property type="match status" value="1"/>
</dbReference>
<dbReference type="PANTHER" id="PTHR42794:SF1">
    <property type="entry name" value="HEMIN IMPORT ATP-BINDING PROTEIN HMUV"/>
    <property type="match status" value="1"/>
</dbReference>
<feature type="domain" description="ABC transporter" evidence="5">
    <location>
        <begin position="19"/>
        <end position="252"/>
    </location>
</feature>
<dbReference type="FunFam" id="3.40.50.300:FF:000134">
    <property type="entry name" value="Iron-enterobactin ABC transporter ATP-binding protein"/>
    <property type="match status" value="1"/>
</dbReference>
<sequence>MDSRPTPSLGGPALGGPAMSGRNLKVELGGKTIIEGIDLEAYSGQILALVGPNGAGKSTLLSALTGDYALSDGEVHIRGEVQSGLSVQELAKIRAVQVQENQLSFAFTASEVVRMGRAAWARTEEEVRDDVVIYSVMADTETTHLAQRTYPTLSGGEKARVTFARTLAQETPIMLLDEPTAAMDIRHQEAVLQLVRQRADDGAAVVIVVHDLSVAAAYADRVMILRDGRLATVGSPREVLTSEILSDVYGYPIDVFDHPRSGELVVVPQRTHQHTQPVELEVSL</sequence>
<dbReference type="GO" id="GO:0005524">
    <property type="term" value="F:ATP binding"/>
    <property type="evidence" value="ECO:0007669"/>
    <property type="project" value="UniProtKB-KW"/>
</dbReference>
<keyword evidence="6" id="KW-0378">Hydrolase</keyword>
<evidence type="ECO:0000256" key="3">
    <source>
        <dbReference type="ARBA" id="ARBA00022840"/>
    </source>
</evidence>
<accession>A0A3S4V6V8</accession>
<evidence type="ECO:0000256" key="4">
    <source>
        <dbReference type="ARBA" id="ARBA00022967"/>
    </source>
</evidence>
<dbReference type="OrthoDB" id="3291337at2"/>
<proteinExistence type="predicted"/>
<dbReference type="InterPro" id="IPR017871">
    <property type="entry name" value="ABC_transporter-like_CS"/>
</dbReference>
<evidence type="ECO:0000313" key="7">
    <source>
        <dbReference type="Proteomes" id="UP000269542"/>
    </source>
</evidence>
<keyword evidence="1" id="KW-0813">Transport</keyword>
<keyword evidence="3 6" id="KW-0067">ATP-binding</keyword>
<organism evidence="6 7">
    <name type="scientific">Trueperella bialowiezensis</name>
    <dbReference type="NCBI Taxonomy" id="312285"/>
    <lineage>
        <taxon>Bacteria</taxon>
        <taxon>Bacillati</taxon>
        <taxon>Actinomycetota</taxon>
        <taxon>Actinomycetes</taxon>
        <taxon>Actinomycetales</taxon>
        <taxon>Actinomycetaceae</taxon>
        <taxon>Trueperella</taxon>
    </lineage>
</organism>
<reference evidence="6 7" key="1">
    <citation type="submission" date="2018-12" db="EMBL/GenBank/DDBJ databases">
        <authorList>
            <consortium name="Pathogen Informatics"/>
        </authorList>
    </citation>
    <scope>NUCLEOTIDE SEQUENCE [LARGE SCALE GENOMIC DNA]</scope>
    <source>
        <strain evidence="6 7">NCTC13354</strain>
    </source>
</reference>
<dbReference type="PANTHER" id="PTHR42794">
    <property type="entry name" value="HEMIN IMPORT ATP-BINDING PROTEIN HMUV"/>
    <property type="match status" value="1"/>
</dbReference>
<dbReference type="AlphaFoldDB" id="A0A3S4V6V8"/>
<dbReference type="GO" id="GO:0016887">
    <property type="term" value="F:ATP hydrolysis activity"/>
    <property type="evidence" value="ECO:0007669"/>
    <property type="project" value="InterPro"/>
</dbReference>
<dbReference type="NCBIfam" id="NF010068">
    <property type="entry name" value="PRK13548.1"/>
    <property type="match status" value="1"/>
</dbReference>
<dbReference type="KEGG" id="tbw:NCTC13354_01033"/>
<dbReference type="Pfam" id="PF00005">
    <property type="entry name" value="ABC_tran"/>
    <property type="match status" value="1"/>
</dbReference>
<keyword evidence="2" id="KW-0547">Nucleotide-binding</keyword>
<evidence type="ECO:0000256" key="2">
    <source>
        <dbReference type="ARBA" id="ARBA00022741"/>
    </source>
</evidence>
<gene>
    <name evidence="6" type="primary">hmuV</name>
    <name evidence="6" type="ORF">NCTC13354_01033</name>
</gene>
<name>A0A3S4V6V8_9ACTO</name>
<dbReference type="PROSITE" id="PS50893">
    <property type="entry name" value="ABC_TRANSPORTER_2"/>
    <property type="match status" value="1"/>
</dbReference>
<evidence type="ECO:0000256" key="1">
    <source>
        <dbReference type="ARBA" id="ARBA00022448"/>
    </source>
</evidence>
<keyword evidence="7" id="KW-1185">Reference proteome</keyword>
<evidence type="ECO:0000259" key="5">
    <source>
        <dbReference type="PROSITE" id="PS50893"/>
    </source>
</evidence>
<dbReference type="RefSeq" id="WP_126416446.1">
    <property type="nucleotide sequence ID" value="NZ_LR134476.1"/>
</dbReference>
<dbReference type="Proteomes" id="UP000269542">
    <property type="component" value="Chromosome"/>
</dbReference>
<dbReference type="SUPFAM" id="SSF52540">
    <property type="entry name" value="P-loop containing nucleoside triphosphate hydrolases"/>
    <property type="match status" value="1"/>
</dbReference>
<dbReference type="EC" id="3.6.3.-" evidence="6"/>
<evidence type="ECO:0000313" key="6">
    <source>
        <dbReference type="EMBL" id="VEI13321.1"/>
    </source>
</evidence>
<protein>
    <submittedName>
        <fullName evidence="6">Hemin import ATP-binding protein HmuV</fullName>
        <ecNumber evidence="6">3.6.3.-</ecNumber>
    </submittedName>
</protein>
<dbReference type="PROSITE" id="PS00211">
    <property type="entry name" value="ABC_TRANSPORTER_1"/>
    <property type="match status" value="1"/>
</dbReference>